<evidence type="ECO:0000313" key="2">
    <source>
        <dbReference type="Proteomes" id="UP000828390"/>
    </source>
</evidence>
<dbReference type="InterPro" id="IPR042838">
    <property type="entry name" value="KIAA1958"/>
</dbReference>
<gene>
    <name evidence="1" type="ORF">DPMN_095125</name>
</gene>
<proteinExistence type="predicted"/>
<dbReference type="Proteomes" id="UP000828390">
    <property type="component" value="Unassembled WGS sequence"/>
</dbReference>
<comment type="caution">
    <text evidence="1">The sequence shown here is derived from an EMBL/GenBank/DDBJ whole genome shotgun (WGS) entry which is preliminary data.</text>
</comment>
<keyword evidence="2" id="KW-1185">Reference proteome</keyword>
<sequence>MLTLNMSINLSLTKKIKTQQKTFADINKFRRYLAQQGETKQIHEIPVDQLDHYVARFILSLTKPEWSDYEPSSAF</sequence>
<organism evidence="1 2">
    <name type="scientific">Dreissena polymorpha</name>
    <name type="common">Zebra mussel</name>
    <name type="synonym">Mytilus polymorpha</name>
    <dbReference type="NCBI Taxonomy" id="45954"/>
    <lineage>
        <taxon>Eukaryota</taxon>
        <taxon>Metazoa</taxon>
        <taxon>Spiralia</taxon>
        <taxon>Lophotrochozoa</taxon>
        <taxon>Mollusca</taxon>
        <taxon>Bivalvia</taxon>
        <taxon>Autobranchia</taxon>
        <taxon>Heteroconchia</taxon>
        <taxon>Euheterodonta</taxon>
        <taxon>Imparidentia</taxon>
        <taxon>Neoheterodontei</taxon>
        <taxon>Myida</taxon>
        <taxon>Dreissenoidea</taxon>
        <taxon>Dreissenidae</taxon>
        <taxon>Dreissena</taxon>
    </lineage>
</organism>
<reference evidence="1" key="1">
    <citation type="journal article" date="2019" name="bioRxiv">
        <title>The Genome of the Zebra Mussel, Dreissena polymorpha: A Resource for Invasive Species Research.</title>
        <authorList>
            <person name="McCartney M.A."/>
            <person name="Auch B."/>
            <person name="Kono T."/>
            <person name="Mallez S."/>
            <person name="Zhang Y."/>
            <person name="Obille A."/>
            <person name="Becker A."/>
            <person name="Abrahante J.E."/>
            <person name="Garbe J."/>
            <person name="Badalamenti J.P."/>
            <person name="Herman A."/>
            <person name="Mangelson H."/>
            <person name="Liachko I."/>
            <person name="Sullivan S."/>
            <person name="Sone E.D."/>
            <person name="Koren S."/>
            <person name="Silverstein K.A.T."/>
            <person name="Beckman K.B."/>
            <person name="Gohl D.M."/>
        </authorList>
    </citation>
    <scope>NUCLEOTIDE SEQUENCE</scope>
    <source>
        <strain evidence="1">Duluth1</strain>
        <tissue evidence="1">Whole animal</tissue>
    </source>
</reference>
<dbReference type="PANTHER" id="PTHR46963">
    <property type="entry name" value="SIMILAR TO RIKEN CDNA E130308A19"/>
    <property type="match status" value="1"/>
</dbReference>
<dbReference type="PANTHER" id="PTHR46963:SF2">
    <property type="match status" value="1"/>
</dbReference>
<dbReference type="EMBL" id="JAIWYP010000003">
    <property type="protein sequence ID" value="KAH3852612.1"/>
    <property type="molecule type" value="Genomic_DNA"/>
</dbReference>
<accession>A0A9D4L8R3</accession>
<evidence type="ECO:0000313" key="1">
    <source>
        <dbReference type="EMBL" id="KAH3852612.1"/>
    </source>
</evidence>
<name>A0A9D4L8R3_DREPO</name>
<dbReference type="AlphaFoldDB" id="A0A9D4L8R3"/>
<protein>
    <submittedName>
        <fullName evidence="1">Uncharacterized protein</fullName>
    </submittedName>
</protein>
<reference evidence="1" key="2">
    <citation type="submission" date="2020-11" db="EMBL/GenBank/DDBJ databases">
        <authorList>
            <person name="McCartney M.A."/>
            <person name="Auch B."/>
            <person name="Kono T."/>
            <person name="Mallez S."/>
            <person name="Becker A."/>
            <person name="Gohl D.M."/>
            <person name="Silverstein K.A.T."/>
            <person name="Koren S."/>
            <person name="Bechman K.B."/>
            <person name="Herman A."/>
            <person name="Abrahante J.E."/>
            <person name="Garbe J."/>
        </authorList>
    </citation>
    <scope>NUCLEOTIDE SEQUENCE</scope>
    <source>
        <strain evidence="1">Duluth1</strain>
        <tissue evidence="1">Whole animal</tissue>
    </source>
</reference>